<sequence>MEKKILFVCTGNTCRSSMAEGLARAIAEELGLRGLTFASAGTLAWPGDKAADNAIATLAEMGIEISGHRATQLTPELIAEADLILTMTEGHRRQVLNLAPEAENKVFTLSSYAGVAGDIADPFGQPLEVYKHCAEELQSLIRLALAKFSNLEVTLVNNMTVVIGSDHAGFEMKEQIRAYLEGRGITVEDMGCHSKDSCDYPDFALAVGEKIRSGACRRGILICGTGVGMAIAVNKVPGVRAANVFDPAIAALAREHNDANVLTLGARFIDLAKAKEIVKTFMETEFAGGRHANRVNKITKIEEKYC</sequence>
<protein>
    <submittedName>
        <fullName evidence="7">Sugar-phosphate isomerase, RpiB/LacA/LacB family</fullName>
    </submittedName>
</protein>
<dbReference type="Gene3D" id="3.40.1400.10">
    <property type="entry name" value="Sugar-phosphate isomerase, RpiB/LacA/LacB"/>
    <property type="match status" value="1"/>
</dbReference>
<feature type="active site" description="Proton donor" evidence="5">
    <location>
        <position position="121"/>
    </location>
</feature>
<accession>F6B5M9</accession>
<comment type="similarity">
    <text evidence="2">Belongs to the low molecular weight phosphotyrosine protein phosphatase family.</text>
</comment>
<dbReference type="SMART" id="SM00226">
    <property type="entry name" value="LMWPc"/>
    <property type="match status" value="1"/>
</dbReference>
<keyword evidence="4 7" id="KW-0413">Isomerase</keyword>
<dbReference type="Pfam" id="PF02502">
    <property type="entry name" value="LacAB_rpiB"/>
    <property type="match status" value="1"/>
</dbReference>
<dbReference type="InterPro" id="IPR004785">
    <property type="entry name" value="RpiB"/>
</dbReference>
<dbReference type="EMBL" id="CP002736">
    <property type="protein sequence ID" value="AEF95461.1"/>
    <property type="molecule type" value="Genomic_DNA"/>
</dbReference>
<dbReference type="GO" id="GO:0009052">
    <property type="term" value="P:pentose-phosphate shunt, non-oxidative branch"/>
    <property type="evidence" value="ECO:0007669"/>
    <property type="project" value="TreeGrafter"/>
</dbReference>
<evidence type="ECO:0000313" key="8">
    <source>
        <dbReference type="Proteomes" id="UP000009226"/>
    </source>
</evidence>
<evidence type="ECO:0000256" key="4">
    <source>
        <dbReference type="ARBA" id="ARBA00023235"/>
    </source>
</evidence>
<dbReference type="NCBIfam" id="NF004051">
    <property type="entry name" value="PRK05571.1"/>
    <property type="match status" value="1"/>
</dbReference>
<dbReference type="InterPro" id="IPR036196">
    <property type="entry name" value="Ptyr_pPase_sf"/>
</dbReference>
<evidence type="ECO:0000256" key="1">
    <source>
        <dbReference type="ARBA" id="ARBA00008754"/>
    </source>
</evidence>
<reference evidence="7" key="1">
    <citation type="submission" date="2011-05" db="EMBL/GenBank/DDBJ databases">
        <title>Complete sequence of Desulfotomaculum carboxydivorans CO-1-SRB.</title>
        <authorList>
            <consortium name="US DOE Joint Genome Institute"/>
            <person name="Lucas S."/>
            <person name="Han J."/>
            <person name="Lapidus A."/>
            <person name="Cheng J.-F."/>
            <person name="Goodwin L."/>
            <person name="Pitluck S."/>
            <person name="Peters L."/>
            <person name="Mikhailova N."/>
            <person name="Lu M."/>
            <person name="Han C."/>
            <person name="Tapia R."/>
            <person name="Land M."/>
            <person name="Hauser L."/>
            <person name="Kyrpides N."/>
            <person name="Ivanova N."/>
            <person name="Pagani I."/>
            <person name="Stams A."/>
            <person name="Plugge C."/>
            <person name="Muyzer G."/>
            <person name="Kuever J."/>
            <person name="Parshina S."/>
            <person name="Ivanova A."/>
            <person name="Nazina T."/>
            <person name="Woyke T."/>
        </authorList>
    </citation>
    <scope>NUCLEOTIDE SEQUENCE [LARGE SCALE GENOMIC DNA]</scope>
    <source>
        <strain evidence="7">CO-1-SRB</strain>
    </source>
</reference>
<feature type="domain" description="Phosphotyrosine protein phosphatase I" evidence="6">
    <location>
        <begin position="3"/>
        <end position="147"/>
    </location>
</feature>
<dbReference type="InterPro" id="IPR036569">
    <property type="entry name" value="RpiB_LacA_LacB_sf"/>
</dbReference>
<dbReference type="InterPro" id="IPR003500">
    <property type="entry name" value="RpiB_LacA_LacB"/>
</dbReference>
<dbReference type="Gene3D" id="3.40.50.2300">
    <property type="match status" value="1"/>
</dbReference>
<dbReference type="eggNOG" id="COG0698">
    <property type="taxonomic scope" value="Bacteria"/>
</dbReference>
<evidence type="ECO:0000256" key="2">
    <source>
        <dbReference type="ARBA" id="ARBA00011063"/>
    </source>
</evidence>
<organism evidence="7 8">
    <name type="scientific">Desulfotomaculum nigrificans (strain DSM 14880 / VKM B-2319 / CO-1-SRB)</name>
    <name type="common">Desulfotomaculum carboxydivorans</name>
    <dbReference type="NCBI Taxonomy" id="868595"/>
    <lineage>
        <taxon>Bacteria</taxon>
        <taxon>Bacillati</taxon>
        <taxon>Bacillota</taxon>
        <taxon>Clostridia</taxon>
        <taxon>Eubacteriales</taxon>
        <taxon>Desulfotomaculaceae</taxon>
        <taxon>Desulfotomaculum</taxon>
    </lineage>
</organism>
<feature type="active site" evidence="5">
    <location>
        <position position="15"/>
    </location>
</feature>
<name>F6B5M9_DESCC</name>
<gene>
    <name evidence="7" type="ordered locus">Desca_2643</name>
</gene>
<dbReference type="CDD" id="cd16344">
    <property type="entry name" value="LMWPAP"/>
    <property type="match status" value="1"/>
</dbReference>
<evidence type="ECO:0000256" key="3">
    <source>
        <dbReference type="ARBA" id="ARBA00022801"/>
    </source>
</evidence>
<dbReference type="GO" id="GO:0019316">
    <property type="term" value="P:D-allose catabolic process"/>
    <property type="evidence" value="ECO:0007669"/>
    <property type="project" value="TreeGrafter"/>
</dbReference>
<dbReference type="RefSeq" id="WP_013810866.1">
    <property type="nucleotide sequence ID" value="NC_015565.1"/>
</dbReference>
<dbReference type="SUPFAM" id="SSF89623">
    <property type="entry name" value="Ribose/Galactose isomerase RpiB/AlsB"/>
    <property type="match status" value="1"/>
</dbReference>
<dbReference type="InterPro" id="IPR023485">
    <property type="entry name" value="Ptyr_pPase"/>
</dbReference>
<dbReference type="InterPro" id="IPR017867">
    <property type="entry name" value="Tyr_phospatase_low_mol_wt"/>
</dbReference>
<keyword evidence="3" id="KW-0378">Hydrolase</keyword>
<dbReference type="GO" id="GO:0004751">
    <property type="term" value="F:ribose-5-phosphate isomerase activity"/>
    <property type="evidence" value="ECO:0007669"/>
    <property type="project" value="TreeGrafter"/>
</dbReference>
<dbReference type="Pfam" id="PF01451">
    <property type="entry name" value="LMWPc"/>
    <property type="match status" value="1"/>
</dbReference>
<dbReference type="NCBIfam" id="TIGR00689">
    <property type="entry name" value="rpiB_lacA_lacB"/>
    <property type="match status" value="1"/>
</dbReference>
<dbReference type="NCBIfam" id="TIGR01120">
    <property type="entry name" value="rpiB"/>
    <property type="match status" value="1"/>
</dbReference>
<proteinExistence type="inferred from homology"/>
<dbReference type="AlphaFoldDB" id="F6B5M9"/>
<dbReference type="KEGG" id="dca:Desca_2643"/>
<dbReference type="PANTHER" id="PTHR30345:SF0">
    <property type="entry name" value="DNA DAMAGE-REPAIR_TOLERATION PROTEIN DRT102"/>
    <property type="match status" value="1"/>
</dbReference>
<feature type="active site" description="Nucleophile" evidence="5">
    <location>
        <position position="9"/>
    </location>
</feature>
<dbReference type="SUPFAM" id="SSF52788">
    <property type="entry name" value="Phosphotyrosine protein phosphatases I"/>
    <property type="match status" value="1"/>
</dbReference>
<dbReference type="Proteomes" id="UP000009226">
    <property type="component" value="Chromosome"/>
</dbReference>
<dbReference type="eggNOG" id="COG0394">
    <property type="taxonomic scope" value="Bacteria"/>
</dbReference>
<evidence type="ECO:0000259" key="6">
    <source>
        <dbReference type="SMART" id="SM00226"/>
    </source>
</evidence>
<dbReference type="STRING" id="868595.Desca_2643"/>
<keyword evidence="8" id="KW-1185">Reference proteome</keyword>
<evidence type="ECO:0000313" key="7">
    <source>
        <dbReference type="EMBL" id="AEF95461.1"/>
    </source>
</evidence>
<comment type="similarity">
    <text evidence="1">Belongs to the LacAB/RpiB family.</text>
</comment>
<dbReference type="PRINTS" id="PR00719">
    <property type="entry name" value="LMWPTPASE"/>
</dbReference>
<dbReference type="PANTHER" id="PTHR30345">
    <property type="entry name" value="RIBOSE-5-PHOSPHATE ISOMERASE B"/>
    <property type="match status" value="1"/>
</dbReference>
<dbReference type="HOGENOM" id="CLU_059739_0_0_9"/>
<evidence type="ECO:0000256" key="5">
    <source>
        <dbReference type="PIRSR" id="PIRSR617867-1"/>
    </source>
</evidence>
<dbReference type="GO" id="GO:0004725">
    <property type="term" value="F:protein tyrosine phosphatase activity"/>
    <property type="evidence" value="ECO:0007669"/>
    <property type="project" value="InterPro"/>
</dbReference>